<name>A0A2L2TSG9_9HYPO</name>
<dbReference type="EMBL" id="LN649229">
    <property type="protein sequence ID" value="CEI64040.1"/>
    <property type="molecule type" value="Genomic_DNA"/>
</dbReference>
<protein>
    <submittedName>
        <fullName evidence="1">Uncharacterized protein</fullName>
    </submittedName>
</protein>
<accession>A0A2L2TSG9</accession>
<evidence type="ECO:0000313" key="2">
    <source>
        <dbReference type="Proteomes" id="UP000245910"/>
    </source>
</evidence>
<dbReference type="Proteomes" id="UP000245910">
    <property type="component" value="Chromosome I"/>
</dbReference>
<evidence type="ECO:0000313" key="1">
    <source>
        <dbReference type="EMBL" id="CEI64040.1"/>
    </source>
</evidence>
<organism evidence="1 2">
    <name type="scientific">Fusarium venenatum</name>
    <dbReference type="NCBI Taxonomy" id="56646"/>
    <lineage>
        <taxon>Eukaryota</taxon>
        <taxon>Fungi</taxon>
        <taxon>Dikarya</taxon>
        <taxon>Ascomycota</taxon>
        <taxon>Pezizomycotina</taxon>
        <taxon>Sordariomycetes</taxon>
        <taxon>Hypocreomycetidae</taxon>
        <taxon>Hypocreales</taxon>
        <taxon>Nectriaceae</taxon>
        <taxon>Fusarium</taxon>
    </lineage>
</organism>
<keyword evidence="2" id="KW-1185">Reference proteome</keyword>
<reference evidence="2" key="1">
    <citation type="submission" date="2014-10" db="EMBL/GenBank/DDBJ databases">
        <authorList>
            <person name="King R."/>
        </authorList>
    </citation>
    <scope>NUCLEOTIDE SEQUENCE [LARGE SCALE GENOMIC DNA]</scope>
    <source>
        <strain evidence="2">A3/5</strain>
    </source>
</reference>
<dbReference type="AlphaFoldDB" id="A0A2L2TSG9"/>
<proteinExistence type="predicted"/>
<sequence>MARDKILRLREALPISLEIAIAIQGAWDVLVTDERTLETACSIKIQMTCHIAGFFFGGLLLVTSQDFKAESQWPTRDAADEYRRLTTVF</sequence>